<reference evidence="1" key="1">
    <citation type="submission" date="2023-04" db="EMBL/GenBank/DDBJ databases">
        <title>Ambrosiozyma monospora NBRC 10751.</title>
        <authorList>
            <person name="Ichikawa N."/>
            <person name="Sato H."/>
            <person name="Tonouchi N."/>
        </authorList>
    </citation>
    <scope>NUCLEOTIDE SEQUENCE</scope>
    <source>
        <strain evidence="1">NBRC 10751</strain>
    </source>
</reference>
<accession>A0ACB5U3I8</accession>
<keyword evidence="2" id="KW-1185">Reference proteome</keyword>
<proteinExistence type="predicted"/>
<protein>
    <submittedName>
        <fullName evidence="1">Unnamed protein product</fullName>
    </submittedName>
</protein>
<comment type="caution">
    <text evidence="1">The sequence shown here is derived from an EMBL/GenBank/DDBJ whole genome shotgun (WGS) entry which is preliminary data.</text>
</comment>
<organism evidence="1 2">
    <name type="scientific">Ambrosiozyma monospora</name>
    <name type="common">Yeast</name>
    <name type="synonym">Endomycopsis monosporus</name>
    <dbReference type="NCBI Taxonomy" id="43982"/>
    <lineage>
        <taxon>Eukaryota</taxon>
        <taxon>Fungi</taxon>
        <taxon>Dikarya</taxon>
        <taxon>Ascomycota</taxon>
        <taxon>Saccharomycotina</taxon>
        <taxon>Pichiomycetes</taxon>
        <taxon>Pichiales</taxon>
        <taxon>Pichiaceae</taxon>
        <taxon>Ambrosiozyma</taxon>
    </lineage>
</organism>
<sequence length="262" mass="28825">MEVSGSRELKLFPGTARGAAFKGFHYHSDVGARAVQLKVNKDAETGLPDYEQDTVVNYFNGGGVFIDANKYPNTKVLATYADPVEVEDPSKLQAAVIICKVGEGRVMLSGTHPEFTPDLLHESGDAPNMSRVIKALRIHDKSRLEFLRCCLKKMGLKVNDSSAMVRPSLTPLYLSSVDNGVSASQLVKALEEDVGYHIQSVMNCGGDRFKIIKGLSAAHEMEQKEFYEDPDAAIKDLVLCSPGELPDLTFYNLVQTLYMEKC</sequence>
<evidence type="ECO:0000313" key="1">
    <source>
        <dbReference type="EMBL" id="GMF00845.1"/>
    </source>
</evidence>
<name>A0ACB5U3I8_AMBMO</name>
<dbReference type="Proteomes" id="UP001165064">
    <property type="component" value="Unassembled WGS sequence"/>
</dbReference>
<evidence type="ECO:0000313" key="2">
    <source>
        <dbReference type="Proteomes" id="UP001165064"/>
    </source>
</evidence>
<dbReference type="EMBL" id="BSXS01011584">
    <property type="protein sequence ID" value="GMF00845.1"/>
    <property type="molecule type" value="Genomic_DNA"/>
</dbReference>
<gene>
    <name evidence="1" type="ORF">Amon02_001110400</name>
</gene>